<dbReference type="AlphaFoldDB" id="A0A328DDL2"/>
<evidence type="ECO:0000256" key="2">
    <source>
        <dbReference type="SAM" id="MobiDB-lite"/>
    </source>
</evidence>
<organism evidence="4 5">
    <name type="scientific">Cuscuta australis</name>
    <dbReference type="NCBI Taxonomy" id="267555"/>
    <lineage>
        <taxon>Eukaryota</taxon>
        <taxon>Viridiplantae</taxon>
        <taxon>Streptophyta</taxon>
        <taxon>Embryophyta</taxon>
        <taxon>Tracheophyta</taxon>
        <taxon>Spermatophyta</taxon>
        <taxon>Magnoliopsida</taxon>
        <taxon>eudicotyledons</taxon>
        <taxon>Gunneridae</taxon>
        <taxon>Pentapetalae</taxon>
        <taxon>asterids</taxon>
        <taxon>lamiids</taxon>
        <taxon>Solanales</taxon>
        <taxon>Convolvulaceae</taxon>
        <taxon>Cuscuteae</taxon>
        <taxon>Cuscuta</taxon>
        <taxon>Cuscuta subgen. Grammica</taxon>
        <taxon>Cuscuta sect. Cleistogrammica</taxon>
    </lineage>
</organism>
<evidence type="ECO:0000259" key="3">
    <source>
        <dbReference type="PROSITE" id="PS50195"/>
    </source>
</evidence>
<accession>A0A328DDL2</accession>
<dbReference type="Pfam" id="PF00787">
    <property type="entry name" value="PX"/>
    <property type="match status" value="1"/>
</dbReference>
<comment type="caution">
    <text evidence="4">The sequence shown here is derived from an EMBL/GenBank/DDBJ whole genome shotgun (WGS) entry which is preliminary data.</text>
</comment>
<dbReference type="Pfam" id="PF09325">
    <property type="entry name" value="Vps5"/>
    <property type="match status" value="1"/>
</dbReference>
<dbReference type="SMART" id="SM00312">
    <property type="entry name" value="PX"/>
    <property type="match status" value="1"/>
</dbReference>
<gene>
    <name evidence="4" type="ORF">DM860_012104</name>
</gene>
<feature type="region of interest" description="Disordered" evidence="2">
    <location>
        <begin position="31"/>
        <end position="63"/>
    </location>
</feature>
<dbReference type="InterPro" id="IPR027267">
    <property type="entry name" value="AH/BAR_dom_sf"/>
</dbReference>
<dbReference type="GO" id="GO:0005768">
    <property type="term" value="C:endosome"/>
    <property type="evidence" value="ECO:0007669"/>
    <property type="project" value="UniProtKB-ARBA"/>
</dbReference>
<dbReference type="Gene3D" id="1.20.1270.60">
    <property type="entry name" value="Arfaptin homology (AH) domain/BAR domain"/>
    <property type="match status" value="1"/>
</dbReference>
<dbReference type="Proteomes" id="UP000249390">
    <property type="component" value="Unassembled WGS sequence"/>
</dbReference>
<dbReference type="PANTHER" id="PTHR46757:SF9">
    <property type="entry name" value="SORTING NEXIN 2B-LIKE ISOFORM X1"/>
    <property type="match status" value="1"/>
</dbReference>
<dbReference type="CDD" id="cd06865">
    <property type="entry name" value="PX_SNX_like"/>
    <property type="match status" value="1"/>
</dbReference>
<name>A0A328DDL2_9ASTE</name>
<feature type="domain" description="PX" evidence="3">
    <location>
        <begin position="142"/>
        <end position="262"/>
    </location>
</feature>
<dbReference type="GO" id="GO:0016020">
    <property type="term" value="C:membrane"/>
    <property type="evidence" value="ECO:0007669"/>
    <property type="project" value="UniProtKB-ARBA"/>
</dbReference>
<dbReference type="InterPro" id="IPR015404">
    <property type="entry name" value="Vps5_C"/>
</dbReference>
<dbReference type="InterPro" id="IPR001683">
    <property type="entry name" value="PX_dom"/>
</dbReference>
<evidence type="ECO:0000313" key="5">
    <source>
        <dbReference type="Proteomes" id="UP000249390"/>
    </source>
</evidence>
<protein>
    <recommendedName>
        <fullName evidence="3">PX domain-containing protein</fullName>
    </recommendedName>
</protein>
<dbReference type="GO" id="GO:0035091">
    <property type="term" value="F:phosphatidylinositol binding"/>
    <property type="evidence" value="ECO:0007669"/>
    <property type="project" value="InterPro"/>
</dbReference>
<evidence type="ECO:0000256" key="1">
    <source>
        <dbReference type="SAM" id="Coils"/>
    </source>
</evidence>
<dbReference type="CDD" id="cd07596">
    <property type="entry name" value="BAR_SNX"/>
    <property type="match status" value="1"/>
</dbReference>
<dbReference type="EMBL" id="NQVE01000175">
    <property type="protein sequence ID" value="RAL42321.1"/>
    <property type="molecule type" value="Genomic_DNA"/>
</dbReference>
<sequence>MMAPESQGDSHIPTTTDAPTEILALEDGGVSISKSYSNDPNDITTLPNSGHPLSPSVAASADADRIRSPPRHVHSIGDSGSQHNVHLESPSYADAQVRYTDGHGSSVQEANVCHGPVTDLENWGKLSRFSSYDSTYLKVAVSDPQKVVESSNSIVPGVNTFFTYLITTETNIPDYDGSKFTIRRRFNDVVTLADRLSEAYRGFFIPPRPDKSVVEGQMMEKKDFAEQRRAALERYLQRLAVHPVIKKSDELRVFLQVQGRLPLPTSIDVASRMLDGAVKLPRQLFGDHGNAIEPQDVVQPANNGRDLLRLFKELKQSVVNDWGSSKPPVEEDDMEFLAKKDRLLDLEQHLSDTSKQAEALVKAQRDMGETLGEIGIDFLQMANFENEWANLNAQRVRAADMKSVANAAVKTSRLHHDLHICDVKYLDILHEHLWLMMAVRYAFSDRSKALLTVQTLLSELSSLNSRVEKLETTSSKADKLRIQKLEELKDAIKTTEDAKSCAVKEYQRIKEHNKSEIERLDRERHGDFIIMLKGFVISQVAYSENIGNEWAKVAEETRQYARYAA</sequence>
<dbReference type="Gene3D" id="3.30.1520.10">
    <property type="entry name" value="Phox-like domain"/>
    <property type="match status" value="1"/>
</dbReference>
<evidence type="ECO:0000313" key="4">
    <source>
        <dbReference type="EMBL" id="RAL42321.1"/>
    </source>
</evidence>
<dbReference type="InterPro" id="IPR036871">
    <property type="entry name" value="PX_dom_sf"/>
</dbReference>
<feature type="coiled-coil region" evidence="1">
    <location>
        <begin position="453"/>
        <end position="523"/>
    </location>
</feature>
<reference evidence="4 5" key="1">
    <citation type="submission" date="2018-06" db="EMBL/GenBank/DDBJ databases">
        <title>The Genome of Cuscuta australis (Dodder) Provides Insight into the Evolution of Plant Parasitism.</title>
        <authorList>
            <person name="Liu H."/>
        </authorList>
    </citation>
    <scope>NUCLEOTIDE SEQUENCE [LARGE SCALE GENOMIC DNA]</scope>
    <source>
        <strain evidence="5">cv. Yunnan</strain>
        <tissue evidence="4">Vines</tissue>
    </source>
</reference>
<dbReference type="FunFam" id="3.30.1520.10:FF:000059">
    <property type="entry name" value="Sorting nexin 2B"/>
    <property type="match status" value="1"/>
</dbReference>
<proteinExistence type="predicted"/>
<dbReference type="InterPro" id="IPR044279">
    <property type="entry name" value="SNX2A/B"/>
</dbReference>
<dbReference type="SUPFAM" id="SSF64268">
    <property type="entry name" value="PX domain"/>
    <property type="match status" value="1"/>
</dbReference>
<keyword evidence="1" id="KW-0175">Coiled coil</keyword>
<feature type="compositionally biased region" description="Polar residues" evidence="2">
    <location>
        <begin position="32"/>
        <end position="48"/>
    </location>
</feature>
<dbReference type="PANTHER" id="PTHR46757">
    <property type="entry name" value="SORTING NEXIN-RELATED"/>
    <property type="match status" value="1"/>
</dbReference>
<keyword evidence="5" id="KW-1185">Reference proteome</keyword>
<dbReference type="PROSITE" id="PS50195">
    <property type="entry name" value="PX"/>
    <property type="match status" value="1"/>
</dbReference>